<feature type="transmembrane region" description="Helical" evidence="1">
    <location>
        <begin position="385"/>
        <end position="404"/>
    </location>
</feature>
<protein>
    <recommendedName>
        <fullName evidence="2">HD domain-containing protein</fullName>
    </recommendedName>
</protein>
<dbReference type="EMBL" id="PKOZ01000001">
    <property type="protein sequence ID" value="PQD97215.1"/>
    <property type="molecule type" value="Genomic_DNA"/>
</dbReference>
<dbReference type="PANTHER" id="PTHR36442:SF1">
    <property type="entry name" value="CYCLIC-DI-AMP PHOSPHODIESTERASE PGPH"/>
    <property type="match status" value="1"/>
</dbReference>
<keyword evidence="1" id="KW-0472">Membrane</keyword>
<evidence type="ECO:0000313" key="4">
    <source>
        <dbReference type="Proteomes" id="UP000239663"/>
    </source>
</evidence>
<feature type="transmembrane region" description="Helical" evidence="1">
    <location>
        <begin position="308"/>
        <end position="325"/>
    </location>
</feature>
<dbReference type="Pfam" id="PF07697">
    <property type="entry name" value="7TMR-HDED"/>
    <property type="match status" value="1"/>
</dbReference>
<organism evidence="3 4">
    <name type="scientific">Pradoshia eiseniae</name>
    <dbReference type="NCBI Taxonomy" id="2064768"/>
    <lineage>
        <taxon>Bacteria</taxon>
        <taxon>Bacillati</taxon>
        <taxon>Bacillota</taxon>
        <taxon>Bacilli</taxon>
        <taxon>Bacillales</taxon>
        <taxon>Bacillaceae</taxon>
        <taxon>Pradoshia</taxon>
    </lineage>
</organism>
<accession>A0A2S7N5G3</accession>
<feature type="transmembrane region" description="Helical" evidence="1">
    <location>
        <begin position="330"/>
        <end position="346"/>
    </location>
</feature>
<dbReference type="OrthoDB" id="9806952at2"/>
<dbReference type="InterPro" id="IPR006674">
    <property type="entry name" value="HD_domain"/>
</dbReference>
<dbReference type="Pfam" id="PF01966">
    <property type="entry name" value="HD"/>
    <property type="match status" value="1"/>
</dbReference>
<evidence type="ECO:0000313" key="3">
    <source>
        <dbReference type="EMBL" id="PQD97215.1"/>
    </source>
</evidence>
<dbReference type="SMART" id="SM00471">
    <property type="entry name" value="HDc"/>
    <property type="match status" value="1"/>
</dbReference>
<feature type="transmembrane region" description="Helical" evidence="1">
    <location>
        <begin position="352"/>
        <end position="373"/>
    </location>
</feature>
<dbReference type="Pfam" id="PF07698">
    <property type="entry name" value="7TM-7TMR_HD"/>
    <property type="match status" value="1"/>
</dbReference>
<dbReference type="NCBIfam" id="TIGR00277">
    <property type="entry name" value="HDIG"/>
    <property type="match status" value="1"/>
</dbReference>
<dbReference type="InterPro" id="IPR011621">
    <property type="entry name" value="Metal-dep_PHydrolase_7TM_intra"/>
</dbReference>
<comment type="caution">
    <text evidence="3">The sequence shown here is derived from an EMBL/GenBank/DDBJ whole genome shotgun (WGS) entry which is preliminary data.</text>
</comment>
<evidence type="ECO:0000256" key="1">
    <source>
        <dbReference type="SAM" id="Phobius"/>
    </source>
</evidence>
<dbReference type="InterPro" id="IPR011624">
    <property type="entry name" value="Metal-dep_PHydrolase_7TM_extra"/>
</dbReference>
<gene>
    <name evidence="3" type="ORF">CYL18_00775</name>
</gene>
<keyword evidence="1" id="KW-0812">Transmembrane</keyword>
<feature type="transmembrane region" description="Helical" evidence="1">
    <location>
        <begin position="410"/>
        <end position="435"/>
    </location>
</feature>
<feature type="transmembrane region" description="Helical" evidence="1">
    <location>
        <begin position="247"/>
        <end position="268"/>
    </location>
</feature>
<dbReference type="Proteomes" id="UP000239663">
    <property type="component" value="Unassembled WGS sequence"/>
</dbReference>
<dbReference type="Gene3D" id="1.10.3210.10">
    <property type="entry name" value="Hypothetical protein af1432"/>
    <property type="match status" value="1"/>
</dbReference>
<keyword evidence="1" id="KW-1133">Transmembrane helix</keyword>
<reference evidence="3 4" key="1">
    <citation type="submission" date="2017-12" db="EMBL/GenBank/DDBJ databases">
        <title>Taxonomic description and draft genome of Pradoshia cofamensis Gen. nov., sp. nov., a thermotolerant bacillale isolated from anterior gut of earthworm Eisenia fetida.</title>
        <authorList>
            <person name="Saha T."/>
            <person name="Chakraborty R."/>
        </authorList>
    </citation>
    <scope>NUCLEOTIDE SEQUENCE [LARGE SCALE GENOMIC DNA]</scope>
    <source>
        <strain evidence="3 4">EAG3</strain>
    </source>
</reference>
<dbReference type="PROSITE" id="PS51831">
    <property type="entry name" value="HD"/>
    <property type="match status" value="1"/>
</dbReference>
<dbReference type="PANTHER" id="PTHR36442">
    <property type="entry name" value="CYCLIC-DI-AMP PHOSPHODIESTERASE PGPH"/>
    <property type="match status" value="1"/>
</dbReference>
<name>A0A2S7N5G3_9BACI</name>
<dbReference type="InterPro" id="IPR003607">
    <property type="entry name" value="HD/PDEase_dom"/>
</dbReference>
<evidence type="ECO:0000259" key="2">
    <source>
        <dbReference type="PROSITE" id="PS51831"/>
    </source>
</evidence>
<dbReference type="CDD" id="cd00077">
    <property type="entry name" value="HDc"/>
    <property type="match status" value="1"/>
</dbReference>
<dbReference type="InterPro" id="IPR006675">
    <property type="entry name" value="HDIG_dom"/>
</dbReference>
<sequence>MFSSVQPEKLDVQQFSVAETTIRSPKTVEDPVETAEKKKKAVSSVEDVYTPNEEYVKKRVKIVEDIFTSAEDVVAAGLKNEEAGDGEEAEVLNDPKKHLENLRSRLSSTINKDISDETLLYLLGSSKADLALAKDITKTSVNDMMKAGIRANEVENAKKKVEEQIKYNSLSTANLRSAAIDIGRYAIIQNIFFDSSATETAREKAEEDVEPVRILQGQIIVEEGYLIDAEVYRQLKLVGLLESEESFLPYLGLGSILILTFGGIYLLFRKVETPDHVRDNIFIFAFVYVIGITLMKIIHITAKLSDETLAYLFPSAMAVMLITILMRERYAAGIGILLSVIGSIMFKDGLSGSIQGSFALYLLISGLVGILLLRQHHERSSILRAGLLNAFINLVLITGLYWINGTDIPYVWMAIVAISSGIISAISTIGLLPFFESSFGIFSSMKMIELSNPNHPLLRKILMEAPGTYHHSVMVANLAEGACEAVGANGLLARVGCYYHDIGKTKRPAYFIENQTNIENPHDRLSPEKSAKIILAHATDGAQMARKHKMPKEIIDIIEQHHGTTLLKYFYHKAKEEGLAPEEKDYRYKGPKPKTKEAAIISIADSVEAAVRSLKKPTQSSIEKLVKSIIVDKLNDGQFNECDITLKELEKVNVSLCETLAGIFHNRIEYPTLDDKE</sequence>
<feature type="domain" description="HD" evidence="2">
    <location>
        <begin position="468"/>
        <end position="610"/>
    </location>
</feature>
<dbReference type="SUPFAM" id="SSF109604">
    <property type="entry name" value="HD-domain/PDEase-like"/>
    <property type="match status" value="1"/>
</dbReference>
<keyword evidence="4" id="KW-1185">Reference proteome</keyword>
<dbReference type="AlphaFoldDB" id="A0A2S7N5G3"/>
<dbReference type="InterPro" id="IPR052722">
    <property type="entry name" value="PgpH_phosphodiesterase"/>
</dbReference>
<proteinExistence type="predicted"/>
<feature type="transmembrane region" description="Helical" evidence="1">
    <location>
        <begin position="280"/>
        <end position="302"/>
    </location>
</feature>